<feature type="compositionally biased region" description="Basic and acidic residues" evidence="1">
    <location>
        <begin position="408"/>
        <end position="427"/>
    </location>
</feature>
<sequence length="683" mass="75916">MEESTMLRSLDTASIASADLMGLNNTVVNMRSAAKSAKVQVIHKLTKCIRNLKNKKGSDEQKGKNLRKAERLLEEIYAIKALKADRVSKYALASTSTFEEVCKQTTSAELRSLARLAEHKNLAEKVNAFRSKHSDWLALTSYLLVKQTGRRFRSKKQKAASRHTANTNINAAKSMTRSYLSSKLGHSVEIEKLMTVPKMKRGTKMAGEVSVTADMITPPVSVQNVNTNELAKGKNTDSCNIDPANTSVKTGVASAKKVLITEKSRGKTYCGDVEGNESESGDHNVALDCVQNGLVDGDGKGMIANVSVNEDETSDSDLSDSKLRNSREKETSESELSDNELRDRKEDKTSDNELSDGEPTDNSENAEHSTDISDNDVNPESDESDTEYADNDKSNLMENSVTKPTKLKHSDGLEKKESLKTSVGRKNEMVVKVLNLKSEGSGEIILSKEIQSDDTADILLRQPPSRSKLADDPFFLCGDKDTSDGERASCSDPFDTPENEEDQPESKKLVNNSVFISLGSANTNQNRRPWERRGRGLVRGVPQRKQFGFQTKNERFGGTNRNFYREGQPGHPDAFRGYSRGRGGGSLRSRGQRGSSLRHNREFASQKREYVSKEKYSSEHKKEGDFRKQSTSIDNSKTAGHSINKKEKLDCAEKIHPSWEASRKRKEQQSANFQGKRTKFEDD</sequence>
<evidence type="ECO:0008006" key="4">
    <source>
        <dbReference type="Google" id="ProtNLM"/>
    </source>
</evidence>
<name>A0A2T7NFP8_POMCA</name>
<protein>
    <recommendedName>
        <fullName evidence="4">Serum response factor-binding protein 1</fullName>
    </recommendedName>
</protein>
<dbReference type="Proteomes" id="UP000245119">
    <property type="component" value="Linkage Group LG13"/>
</dbReference>
<feature type="compositionally biased region" description="Basic and acidic residues" evidence="1">
    <location>
        <begin position="644"/>
        <end position="657"/>
    </location>
</feature>
<dbReference type="PANTHER" id="PTHR23325">
    <property type="entry name" value="SERUM RESPONSE FACTOR-BINDING"/>
    <property type="match status" value="1"/>
</dbReference>
<evidence type="ECO:0000256" key="1">
    <source>
        <dbReference type="SAM" id="MobiDB-lite"/>
    </source>
</evidence>
<dbReference type="GO" id="GO:0030490">
    <property type="term" value="P:maturation of SSU-rRNA"/>
    <property type="evidence" value="ECO:0007669"/>
    <property type="project" value="TreeGrafter"/>
</dbReference>
<keyword evidence="3" id="KW-1185">Reference proteome</keyword>
<feature type="compositionally biased region" description="Low complexity" evidence="1">
    <location>
        <begin position="587"/>
        <end position="597"/>
    </location>
</feature>
<gene>
    <name evidence="2" type="ORF">C0Q70_20493</name>
</gene>
<feature type="compositionally biased region" description="Basic and acidic residues" evidence="1">
    <location>
        <begin position="339"/>
        <end position="351"/>
    </location>
</feature>
<dbReference type="PANTHER" id="PTHR23325:SF1">
    <property type="entry name" value="SERUM RESPONSE FACTOR-BINDING PROTEIN 1"/>
    <property type="match status" value="1"/>
</dbReference>
<dbReference type="InterPro" id="IPR037393">
    <property type="entry name" value="Bud22/SRFB1"/>
</dbReference>
<feature type="region of interest" description="Disordered" evidence="1">
    <location>
        <begin position="553"/>
        <end position="683"/>
    </location>
</feature>
<feature type="compositionally biased region" description="Acidic residues" evidence="1">
    <location>
        <begin position="373"/>
        <end position="389"/>
    </location>
</feature>
<dbReference type="STRING" id="400727.A0A2T7NFP8"/>
<feature type="compositionally biased region" description="Basic and acidic residues" evidence="1">
    <location>
        <begin position="599"/>
        <end position="628"/>
    </location>
</feature>
<feature type="region of interest" description="Disordered" evidence="1">
    <location>
        <begin position="307"/>
        <end position="427"/>
    </location>
</feature>
<dbReference type="EMBL" id="PZQS01000013">
    <property type="protein sequence ID" value="PVD19999.1"/>
    <property type="molecule type" value="Genomic_DNA"/>
</dbReference>
<proteinExistence type="predicted"/>
<dbReference type="AlphaFoldDB" id="A0A2T7NFP8"/>
<feature type="compositionally biased region" description="Polar residues" evidence="1">
    <location>
        <begin position="629"/>
        <end position="641"/>
    </location>
</feature>
<evidence type="ECO:0000313" key="2">
    <source>
        <dbReference type="EMBL" id="PVD19999.1"/>
    </source>
</evidence>
<accession>A0A2T7NFP8</accession>
<organism evidence="2 3">
    <name type="scientific">Pomacea canaliculata</name>
    <name type="common">Golden apple snail</name>
    <dbReference type="NCBI Taxonomy" id="400727"/>
    <lineage>
        <taxon>Eukaryota</taxon>
        <taxon>Metazoa</taxon>
        <taxon>Spiralia</taxon>
        <taxon>Lophotrochozoa</taxon>
        <taxon>Mollusca</taxon>
        <taxon>Gastropoda</taxon>
        <taxon>Caenogastropoda</taxon>
        <taxon>Architaenioglossa</taxon>
        <taxon>Ampullarioidea</taxon>
        <taxon>Ampullariidae</taxon>
        <taxon>Pomacea</taxon>
    </lineage>
</organism>
<feature type="compositionally biased region" description="Basic and acidic residues" evidence="1">
    <location>
        <begin position="478"/>
        <end position="489"/>
    </location>
</feature>
<reference evidence="2 3" key="1">
    <citation type="submission" date="2018-04" db="EMBL/GenBank/DDBJ databases">
        <title>The genome of golden apple snail Pomacea canaliculata provides insight into stress tolerance and invasive adaptation.</title>
        <authorList>
            <person name="Liu C."/>
            <person name="Liu B."/>
            <person name="Ren Y."/>
            <person name="Zhang Y."/>
            <person name="Wang H."/>
            <person name="Li S."/>
            <person name="Jiang F."/>
            <person name="Yin L."/>
            <person name="Zhang G."/>
            <person name="Qian W."/>
            <person name="Fan W."/>
        </authorList>
    </citation>
    <scope>NUCLEOTIDE SEQUENCE [LARGE SCALE GENOMIC DNA]</scope>
    <source>
        <strain evidence="2">SZHN2017</strain>
        <tissue evidence="2">Muscle</tissue>
    </source>
</reference>
<feature type="compositionally biased region" description="Acidic residues" evidence="1">
    <location>
        <begin position="309"/>
        <end position="318"/>
    </location>
</feature>
<feature type="compositionally biased region" description="Polar residues" evidence="1">
    <location>
        <begin position="509"/>
        <end position="527"/>
    </location>
</feature>
<feature type="region of interest" description="Disordered" evidence="1">
    <location>
        <begin position="450"/>
        <end position="541"/>
    </location>
</feature>
<dbReference type="OrthoDB" id="3364872at2759"/>
<feature type="compositionally biased region" description="Basic and acidic residues" evidence="1">
    <location>
        <begin position="319"/>
        <end position="332"/>
    </location>
</feature>
<dbReference type="GO" id="GO:0030686">
    <property type="term" value="C:90S preribosome"/>
    <property type="evidence" value="ECO:0007669"/>
    <property type="project" value="TreeGrafter"/>
</dbReference>
<comment type="caution">
    <text evidence="2">The sequence shown here is derived from an EMBL/GenBank/DDBJ whole genome shotgun (WGS) entry which is preliminary data.</text>
</comment>
<dbReference type="OMA" id="MTKAYIQ"/>
<dbReference type="GO" id="GO:0005634">
    <property type="term" value="C:nucleus"/>
    <property type="evidence" value="ECO:0007669"/>
    <property type="project" value="TreeGrafter"/>
</dbReference>
<evidence type="ECO:0000313" key="3">
    <source>
        <dbReference type="Proteomes" id="UP000245119"/>
    </source>
</evidence>